<accession>A0A2G5CJX9</accession>
<protein>
    <recommendedName>
        <fullName evidence="2">non-specific serine/threonine protein kinase</fullName>
        <ecNumber evidence="2">2.7.11.1</ecNumber>
    </recommendedName>
</protein>
<evidence type="ECO:0000259" key="14">
    <source>
        <dbReference type="PROSITE" id="PS50816"/>
    </source>
</evidence>
<dbReference type="STRING" id="218851.A0A2G5CJX9"/>
<dbReference type="Pfam" id="PF00069">
    <property type="entry name" value="Pkinase"/>
    <property type="match status" value="1"/>
</dbReference>
<evidence type="ECO:0000256" key="2">
    <source>
        <dbReference type="ARBA" id="ARBA00012513"/>
    </source>
</evidence>
<dbReference type="FunFam" id="1.10.510.10:FF:000653">
    <property type="entry name" value="Non-specific serine/threonine protein kinase"/>
    <property type="match status" value="1"/>
</dbReference>
<comment type="catalytic activity">
    <reaction evidence="10">
        <text>L-seryl-[protein] + ATP = O-phospho-L-seryl-[protein] + ADP + H(+)</text>
        <dbReference type="Rhea" id="RHEA:17989"/>
        <dbReference type="Rhea" id="RHEA-COMP:9863"/>
        <dbReference type="Rhea" id="RHEA-COMP:11604"/>
        <dbReference type="ChEBI" id="CHEBI:15378"/>
        <dbReference type="ChEBI" id="CHEBI:29999"/>
        <dbReference type="ChEBI" id="CHEBI:30616"/>
        <dbReference type="ChEBI" id="CHEBI:83421"/>
        <dbReference type="ChEBI" id="CHEBI:456216"/>
        <dbReference type="EC" id="2.7.11.1"/>
    </reaction>
</comment>
<sequence length="446" mass="50130">MEKFVQQHSKMQPKPTPIKQQMIASSAVAEPISPKSSDVLLGKYKLGRLLGRGSFAKVYSAKSLQNGDSVAIKIIDKSILLNSTMENQLIREVAVMHRLQHPNIVRIHEVMATRSKIFLVMEYARGGDLLTKIAKRGKFTESIARRYFQQLVWTIHYCHVNGVVHRDIKPQNMLLDLEGNLKISDFGLAALQEQNGLLQTACGTPAYTAPEVVARKGYAGTKADAWSCGVILFVFLAGYVPFDDSNLVVMYRKIHRREFEFPAWFSRPVRRIISRLLDPNPETRMSIEELMESAWLKKSFQSETNLSDLDRVESKEKRVDSISIAPMMNAFEIISMSSGLDLSPLFERGIKKGKRFTSTYSHDKILERVEEAGGKLGYKVQSMKGGRVIGLVKGRLTILVQVIEVATSLFLVDLKIGDEDVDVKDVYWGDLKAGLGDIVAWHNEAV</sequence>
<evidence type="ECO:0000313" key="15">
    <source>
        <dbReference type="EMBL" id="PIA31583.1"/>
    </source>
</evidence>
<dbReference type="InterPro" id="IPR018451">
    <property type="entry name" value="NAF/FISL_domain"/>
</dbReference>
<dbReference type="Pfam" id="PF03822">
    <property type="entry name" value="NAF"/>
    <property type="match status" value="1"/>
</dbReference>
<dbReference type="EMBL" id="KZ305066">
    <property type="protein sequence ID" value="PIA31583.1"/>
    <property type="molecule type" value="Genomic_DNA"/>
</dbReference>
<dbReference type="InterPro" id="IPR008271">
    <property type="entry name" value="Ser/Thr_kinase_AS"/>
</dbReference>
<dbReference type="FunCoup" id="A0A2G5CJX9">
    <property type="interactions" value="1167"/>
</dbReference>
<evidence type="ECO:0000256" key="7">
    <source>
        <dbReference type="ARBA" id="ARBA00022840"/>
    </source>
</evidence>
<dbReference type="InterPro" id="IPR017441">
    <property type="entry name" value="Protein_kinase_ATP_BS"/>
</dbReference>
<comment type="catalytic activity">
    <reaction evidence="9">
        <text>L-threonyl-[protein] + ATP = O-phospho-L-threonyl-[protein] + ADP + H(+)</text>
        <dbReference type="Rhea" id="RHEA:46608"/>
        <dbReference type="Rhea" id="RHEA-COMP:11060"/>
        <dbReference type="Rhea" id="RHEA-COMP:11605"/>
        <dbReference type="ChEBI" id="CHEBI:15378"/>
        <dbReference type="ChEBI" id="CHEBI:30013"/>
        <dbReference type="ChEBI" id="CHEBI:30616"/>
        <dbReference type="ChEBI" id="CHEBI:61977"/>
        <dbReference type="ChEBI" id="CHEBI:456216"/>
        <dbReference type="EC" id="2.7.11.1"/>
    </reaction>
</comment>
<proteinExistence type="inferred from homology"/>
<dbReference type="PROSITE" id="PS00107">
    <property type="entry name" value="PROTEIN_KINASE_ATP"/>
    <property type="match status" value="1"/>
</dbReference>
<evidence type="ECO:0000256" key="12">
    <source>
        <dbReference type="RuleBase" id="RU000304"/>
    </source>
</evidence>
<gene>
    <name evidence="15" type="ORF">AQUCO_04900109v1</name>
</gene>
<dbReference type="InterPro" id="IPR011009">
    <property type="entry name" value="Kinase-like_dom_sf"/>
</dbReference>
<keyword evidence="6" id="KW-0418">Kinase</keyword>
<dbReference type="PROSITE" id="PS50816">
    <property type="entry name" value="NAF"/>
    <property type="match status" value="1"/>
</dbReference>
<evidence type="ECO:0000256" key="8">
    <source>
        <dbReference type="ARBA" id="ARBA00023211"/>
    </source>
</evidence>
<dbReference type="AlphaFoldDB" id="A0A2G5CJX9"/>
<dbReference type="PROSITE" id="PS00108">
    <property type="entry name" value="PROTEIN_KINASE_ST"/>
    <property type="match status" value="1"/>
</dbReference>
<dbReference type="GO" id="GO:0007165">
    <property type="term" value="P:signal transduction"/>
    <property type="evidence" value="ECO:0007669"/>
    <property type="project" value="InterPro"/>
</dbReference>
<evidence type="ECO:0000256" key="3">
    <source>
        <dbReference type="ARBA" id="ARBA00022527"/>
    </source>
</evidence>
<evidence type="ECO:0000256" key="6">
    <source>
        <dbReference type="ARBA" id="ARBA00022777"/>
    </source>
</evidence>
<evidence type="ECO:0000256" key="10">
    <source>
        <dbReference type="ARBA" id="ARBA00048679"/>
    </source>
</evidence>
<keyword evidence="4" id="KW-0808">Transferase</keyword>
<evidence type="ECO:0000256" key="4">
    <source>
        <dbReference type="ARBA" id="ARBA00022679"/>
    </source>
</evidence>
<dbReference type="PANTHER" id="PTHR43895">
    <property type="entry name" value="CALCIUM/CALMODULIN-DEPENDENT PROTEIN KINASE KINASE-RELATED"/>
    <property type="match status" value="1"/>
</dbReference>
<dbReference type="PANTHER" id="PTHR43895:SF33">
    <property type="entry name" value="PROTEIN KINASE DOMAIN-CONTAINING PROTEIN"/>
    <property type="match status" value="1"/>
</dbReference>
<evidence type="ECO:0000256" key="9">
    <source>
        <dbReference type="ARBA" id="ARBA00047899"/>
    </source>
</evidence>
<dbReference type="FunFam" id="3.30.200.20:FF:000042">
    <property type="entry name" value="Aurora kinase A"/>
    <property type="match status" value="1"/>
</dbReference>
<dbReference type="CDD" id="cd12195">
    <property type="entry name" value="CIPK_C"/>
    <property type="match status" value="1"/>
</dbReference>
<feature type="binding site" evidence="11">
    <location>
        <position position="73"/>
    </location>
    <ligand>
        <name>ATP</name>
        <dbReference type="ChEBI" id="CHEBI:30616"/>
    </ligand>
</feature>
<dbReference type="Gene3D" id="1.10.510.10">
    <property type="entry name" value="Transferase(Phosphotransferase) domain 1"/>
    <property type="match status" value="1"/>
</dbReference>
<dbReference type="SMART" id="SM00220">
    <property type="entry name" value="S_TKc"/>
    <property type="match status" value="1"/>
</dbReference>
<dbReference type="InParanoid" id="A0A2G5CJX9"/>
<dbReference type="GO" id="GO:0005524">
    <property type="term" value="F:ATP binding"/>
    <property type="evidence" value="ECO:0007669"/>
    <property type="project" value="UniProtKB-UniRule"/>
</dbReference>
<dbReference type="GO" id="GO:0004674">
    <property type="term" value="F:protein serine/threonine kinase activity"/>
    <property type="evidence" value="ECO:0007669"/>
    <property type="project" value="UniProtKB-KW"/>
</dbReference>
<dbReference type="Proteomes" id="UP000230069">
    <property type="component" value="Unassembled WGS sequence"/>
</dbReference>
<keyword evidence="3 12" id="KW-0723">Serine/threonine-protein kinase</keyword>
<dbReference type="InterPro" id="IPR004041">
    <property type="entry name" value="NAF_dom"/>
</dbReference>
<keyword evidence="5 11" id="KW-0547">Nucleotide-binding</keyword>
<evidence type="ECO:0000256" key="5">
    <source>
        <dbReference type="ARBA" id="ARBA00022741"/>
    </source>
</evidence>
<dbReference type="GO" id="GO:0106310">
    <property type="term" value="F:protein serine kinase activity"/>
    <property type="evidence" value="ECO:0007669"/>
    <property type="project" value="RHEA"/>
</dbReference>
<evidence type="ECO:0000256" key="1">
    <source>
        <dbReference type="ARBA" id="ARBA00006234"/>
    </source>
</evidence>
<organism evidence="15 16">
    <name type="scientific">Aquilegia coerulea</name>
    <name type="common">Rocky mountain columbine</name>
    <dbReference type="NCBI Taxonomy" id="218851"/>
    <lineage>
        <taxon>Eukaryota</taxon>
        <taxon>Viridiplantae</taxon>
        <taxon>Streptophyta</taxon>
        <taxon>Embryophyta</taxon>
        <taxon>Tracheophyta</taxon>
        <taxon>Spermatophyta</taxon>
        <taxon>Magnoliopsida</taxon>
        <taxon>Ranunculales</taxon>
        <taxon>Ranunculaceae</taxon>
        <taxon>Thalictroideae</taxon>
        <taxon>Aquilegia</taxon>
    </lineage>
</organism>
<dbReference type="SUPFAM" id="SSF56112">
    <property type="entry name" value="Protein kinase-like (PK-like)"/>
    <property type="match status" value="1"/>
</dbReference>
<keyword evidence="16" id="KW-1185">Reference proteome</keyword>
<dbReference type="InterPro" id="IPR000719">
    <property type="entry name" value="Prot_kinase_dom"/>
</dbReference>
<evidence type="ECO:0000256" key="11">
    <source>
        <dbReference type="PROSITE-ProRule" id="PRU10141"/>
    </source>
</evidence>
<dbReference type="Gene3D" id="3.30.310.80">
    <property type="entry name" value="Kinase associated domain 1, KA1"/>
    <property type="match status" value="1"/>
</dbReference>
<feature type="domain" description="Protein kinase" evidence="13">
    <location>
        <begin position="44"/>
        <end position="296"/>
    </location>
</feature>
<name>A0A2G5CJX9_AQUCA</name>
<evidence type="ECO:0000259" key="13">
    <source>
        <dbReference type="PROSITE" id="PS50011"/>
    </source>
</evidence>
<reference evidence="15 16" key="1">
    <citation type="submission" date="2017-09" db="EMBL/GenBank/DDBJ databases">
        <title>WGS assembly of Aquilegia coerulea Goldsmith.</title>
        <authorList>
            <person name="Hodges S."/>
            <person name="Kramer E."/>
            <person name="Nordborg M."/>
            <person name="Tomkins J."/>
            <person name="Borevitz J."/>
            <person name="Derieg N."/>
            <person name="Yan J."/>
            <person name="Mihaltcheva S."/>
            <person name="Hayes R.D."/>
            <person name="Rokhsar D."/>
        </authorList>
    </citation>
    <scope>NUCLEOTIDE SEQUENCE [LARGE SCALE GENOMIC DNA]</scope>
    <source>
        <strain evidence="16">cv. Goldsmith</strain>
    </source>
</reference>
<keyword evidence="8" id="KW-0464">Manganese</keyword>
<feature type="domain" description="NAF" evidence="14">
    <location>
        <begin position="323"/>
        <end position="347"/>
    </location>
</feature>
<dbReference type="EC" id="2.7.11.1" evidence="2"/>
<keyword evidence="7 11" id="KW-0067">ATP-binding</keyword>
<dbReference type="PROSITE" id="PS50011">
    <property type="entry name" value="PROTEIN_KINASE_DOM"/>
    <property type="match status" value="1"/>
</dbReference>
<evidence type="ECO:0000313" key="16">
    <source>
        <dbReference type="Proteomes" id="UP000230069"/>
    </source>
</evidence>
<dbReference type="Gene3D" id="3.30.200.20">
    <property type="entry name" value="Phosphorylase Kinase, domain 1"/>
    <property type="match status" value="1"/>
</dbReference>
<comment type="similarity">
    <text evidence="1">Belongs to the protein kinase superfamily. CAMK Ser/Thr protein kinase family. SNF1 subfamily.</text>
</comment>
<dbReference type="OrthoDB" id="193931at2759"/>